<reference evidence="7 8" key="1">
    <citation type="journal article" date="2019" name="Int. J. Syst. Evol. Microbiol.">
        <title>The Global Catalogue of Microorganisms (GCM) 10K type strain sequencing project: providing services to taxonomists for standard genome sequencing and annotation.</title>
        <authorList>
            <consortium name="The Broad Institute Genomics Platform"/>
            <consortium name="The Broad Institute Genome Sequencing Center for Infectious Disease"/>
            <person name="Wu L."/>
            <person name="Ma J."/>
        </authorList>
    </citation>
    <scope>NUCLEOTIDE SEQUENCE [LARGE SCALE GENOMIC DNA]</scope>
    <source>
        <strain evidence="7 8">JCM 14718</strain>
    </source>
</reference>
<evidence type="ECO:0000256" key="5">
    <source>
        <dbReference type="SAM" id="Phobius"/>
    </source>
</evidence>
<evidence type="ECO:0000313" key="8">
    <source>
        <dbReference type="Proteomes" id="UP001500618"/>
    </source>
</evidence>
<dbReference type="PANTHER" id="PTHR42718:SF39">
    <property type="entry name" value="ACTINORHODIN TRANSPORTER-RELATED"/>
    <property type="match status" value="1"/>
</dbReference>
<feature type="transmembrane region" description="Helical" evidence="5">
    <location>
        <begin position="228"/>
        <end position="247"/>
    </location>
</feature>
<keyword evidence="8" id="KW-1185">Reference proteome</keyword>
<accession>A0ABN2HML2</accession>
<evidence type="ECO:0000313" key="7">
    <source>
        <dbReference type="EMBL" id="GAA1690329.1"/>
    </source>
</evidence>
<dbReference type="InterPro" id="IPR036259">
    <property type="entry name" value="MFS_trans_sf"/>
</dbReference>
<feature type="transmembrane region" description="Helical" evidence="5">
    <location>
        <begin position="363"/>
        <end position="386"/>
    </location>
</feature>
<feature type="transmembrane region" description="Helical" evidence="5">
    <location>
        <begin position="436"/>
        <end position="460"/>
    </location>
</feature>
<feature type="transmembrane region" description="Helical" evidence="5">
    <location>
        <begin position="45"/>
        <end position="64"/>
    </location>
</feature>
<gene>
    <name evidence="7" type="ORF">GCM10009765_44740</name>
</gene>
<evidence type="ECO:0000259" key="6">
    <source>
        <dbReference type="PROSITE" id="PS50850"/>
    </source>
</evidence>
<proteinExistence type="predicted"/>
<sequence>MPPPSHRTLALLVLLLATFVDLVGATVLQVVLPAIRQDLTASPAQLQWIVAGYTLALALGMIPGARLGDLLGHKRVFAAGMAGFGITSAICALATTPNLLIAGRVLQGLAAAAMIPQVISQLQVMYEPAERGGPMAAFTTITSLAAAGGPILGPLLLAWGSTWRLTFWVNVPIAALALIACFALLPDSRSPDTGRIRLDLPGLALSSAGLVLVLCPLIDIANAGGRSVWTYVCIAAGLAVLGCFVAYERKIASPLLETALFRFRSLRGGLLTLLLFFAPTVGFFVTFMIFLQTGVGMSPLHAGLTMVVWSLAVAVTAGLSAGVLLPRIGRLAVQLGLVVMAFGFVVIAYVSASATAHTTWTDFIVGALVGGAGMGLVIAPLLTLTLNDVPVSDAGSSSGLYNTANQLAAAVGVAVVGTFFFTQVNPRSVDQARAYGSALATTLWLGIGMLALALAATFLLPRRFATAPQPEEPVRQDA</sequence>
<feature type="transmembrane region" description="Helical" evidence="5">
    <location>
        <begin position="407"/>
        <end position="424"/>
    </location>
</feature>
<evidence type="ECO:0000256" key="2">
    <source>
        <dbReference type="ARBA" id="ARBA00022692"/>
    </source>
</evidence>
<keyword evidence="4 5" id="KW-0472">Membrane</keyword>
<feature type="transmembrane region" description="Helical" evidence="5">
    <location>
        <begin position="332"/>
        <end position="351"/>
    </location>
</feature>
<dbReference type="RefSeq" id="WP_163573436.1">
    <property type="nucleotide sequence ID" value="NZ_BAAANY010000017.1"/>
</dbReference>
<dbReference type="Gene3D" id="1.20.1720.10">
    <property type="entry name" value="Multidrug resistance protein D"/>
    <property type="match status" value="1"/>
</dbReference>
<dbReference type="CDD" id="cd17321">
    <property type="entry name" value="MFS_MMR_MDR_like"/>
    <property type="match status" value="1"/>
</dbReference>
<dbReference type="Pfam" id="PF07690">
    <property type="entry name" value="MFS_1"/>
    <property type="match status" value="1"/>
</dbReference>
<keyword evidence="2 5" id="KW-0812">Transmembrane</keyword>
<feature type="transmembrane region" description="Helical" evidence="5">
    <location>
        <begin position="268"/>
        <end position="291"/>
    </location>
</feature>
<protein>
    <submittedName>
        <fullName evidence="7">MFS transporter</fullName>
    </submittedName>
</protein>
<dbReference type="Proteomes" id="UP001500618">
    <property type="component" value="Unassembled WGS sequence"/>
</dbReference>
<evidence type="ECO:0000256" key="3">
    <source>
        <dbReference type="ARBA" id="ARBA00022989"/>
    </source>
</evidence>
<comment type="caution">
    <text evidence="7">The sequence shown here is derived from an EMBL/GenBank/DDBJ whole genome shotgun (WGS) entry which is preliminary data.</text>
</comment>
<feature type="transmembrane region" description="Helical" evidence="5">
    <location>
        <begin position="136"/>
        <end position="159"/>
    </location>
</feature>
<comment type="subcellular location">
    <subcellularLocation>
        <location evidence="1">Cell membrane</location>
        <topology evidence="1">Multi-pass membrane protein</topology>
    </subcellularLocation>
</comment>
<keyword evidence="3 5" id="KW-1133">Transmembrane helix</keyword>
<feature type="transmembrane region" description="Helical" evidence="5">
    <location>
        <begin position="76"/>
        <end position="95"/>
    </location>
</feature>
<feature type="transmembrane region" description="Helical" evidence="5">
    <location>
        <begin position="303"/>
        <end position="325"/>
    </location>
</feature>
<dbReference type="PANTHER" id="PTHR42718">
    <property type="entry name" value="MAJOR FACILITATOR SUPERFAMILY MULTIDRUG TRANSPORTER MFSC"/>
    <property type="match status" value="1"/>
</dbReference>
<dbReference type="SUPFAM" id="SSF103473">
    <property type="entry name" value="MFS general substrate transporter"/>
    <property type="match status" value="1"/>
</dbReference>
<feature type="domain" description="Major facilitator superfamily (MFS) profile" evidence="6">
    <location>
        <begin position="10"/>
        <end position="464"/>
    </location>
</feature>
<dbReference type="PROSITE" id="PS50850">
    <property type="entry name" value="MFS"/>
    <property type="match status" value="1"/>
</dbReference>
<name>A0ABN2HML2_9ACTN</name>
<organism evidence="7 8">
    <name type="scientific">Fodinicola feengrottensis</name>
    <dbReference type="NCBI Taxonomy" id="435914"/>
    <lineage>
        <taxon>Bacteria</taxon>
        <taxon>Bacillati</taxon>
        <taxon>Actinomycetota</taxon>
        <taxon>Actinomycetes</taxon>
        <taxon>Mycobacteriales</taxon>
        <taxon>Fodinicola</taxon>
    </lineage>
</organism>
<evidence type="ECO:0000256" key="4">
    <source>
        <dbReference type="ARBA" id="ARBA00023136"/>
    </source>
</evidence>
<dbReference type="InterPro" id="IPR011701">
    <property type="entry name" value="MFS"/>
</dbReference>
<dbReference type="EMBL" id="BAAANY010000017">
    <property type="protein sequence ID" value="GAA1690329.1"/>
    <property type="molecule type" value="Genomic_DNA"/>
</dbReference>
<evidence type="ECO:0000256" key="1">
    <source>
        <dbReference type="ARBA" id="ARBA00004651"/>
    </source>
</evidence>
<feature type="transmembrane region" description="Helical" evidence="5">
    <location>
        <begin position="165"/>
        <end position="186"/>
    </location>
</feature>
<dbReference type="Gene3D" id="1.20.1250.20">
    <property type="entry name" value="MFS general substrate transporter like domains"/>
    <property type="match status" value="1"/>
</dbReference>
<dbReference type="InterPro" id="IPR020846">
    <property type="entry name" value="MFS_dom"/>
</dbReference>